<dbReference type="EMBL" id="CP089983">
    <property type="protein sequence ID" value="WXB09828.1"/>
    <property type="molecule type" value="Genomic_DNA"/>
</dbReference>
<dbReference type="Pfam" id="PF00550">
    <property type="entry name" value="PP-binding"/>
    <property type="match status" value="1"/>
</dbReference>
<evidence type="ECO:0000313" key="2">
    <source>
        <dbReference type="EMBL" id="WXB09828.1"/>
    </source>
</evidence>
<protein>
    <submittedName>
        <fullName evidence="2">Phosphopantetheine-binding protein</fullName>
    </submittedName>
</protein>
<dbReference type="InterPro" id="IPR009081">
    <property type="entry name" value="PP-bd_ACP"/>
</dbReference>
<dbReference type="SUPFAM" id="SSF47336">
    <property type="entry name" value="ACP-like"/>
    <property type="match status" value="1"/>
</dbReference>
<dbReference type="RefSeq" id="WP_394839501.1">
    <property type="nucleotide sequence ID" value="NZ_CP089929.1"/>
</dbReference>
<accession>A0ABZ2LFX0</accession>
<evidence type="ECO:0000259" key="1">
    <source>
        <dbReference type="PROSITE" id="PS50075"/>
    </source>
</evidence>
<reference evidence="2" key="1">
    <citation type="submission" date="2021-12" db="EMBL/GenBank/DDBJ databases">
        <title>Discovery of the Pendulisporaceae a myxobacterial family with distinct sporulation behavior and unique specialized metabolism.</title>
        <authorList>
            <person name="Garcia R."/>
            <person name="Popoff A."/>
            <person name="Bader C.D."/>
            <person name="Loehr J."/>
            <person name="Walesch S."/>
            <person name="Walt C."/>
            <person name="Boldt J."/>
            <person name="Bunk B."/>
            <person name="Haeckl F.J.F.P.J."/>
            <person name="Gunesch A.P."/>
            <person name="Birkelbach J."/>
            <person name="Nuebel U."/>
            <person name="Pietschmann T."/>
            <person name="Bach T."/>
            <person name="Mueller R."/>
        </authorList>
    </citation>
    <scope>NUCLEOTIDE SEQUENCE</scope>
    <source>
        <strain evidence="2">MSr11367</strain>
    </source>
</reference>
<dbReference type="Gene3D" id="1.10.1200.10">
    <property type="entry name" value="ACP-like"/>
    <property type="match status" value="1"/>
</dbReference>
<keyword evidence="3" id="KW-1185">Reference proteome</keyword>
<dbReference type="Proteomes" id="UP001374803">
    <property type="component" value="Chromosome"/>
</dbReference>
<organism evidence="2 3">
    <name type="scientific">Pendulispora rubella</name>
    <dbReference type="NCBI Taxonomy" id="2741070"/>
    <lineage>
        <taxon>Bacteria</taxon>
        <taxon>Pseudomonadati</taxon>
        <taxon>Myxococcota</taxon>
        <taxon>Myxococcia</taxon>
        <taxon>Myxococcales</taxon>
        <taxon>Sorangiineae</taxon>
        <taxon>Pendulisporaceae</taxon>
        <taxon>Pendulispora</taxon>
    </lineage>
</organism>
<gene>
    <name evidence="2" type="ORF">LVJ94_21675</name>
</gene>
<feature type="domain" description="Carrier" evidence="1">
    <location>
        <begin position="1"/>
        <end position="79"/>
    </location>
</feature>
<sequence length="80" mass="9342">MTSDDRKTKIRNYLTKFFPGHELRDEDDIFSLGFVNSMFAIQLVNFIEHEFGIEIDNEDMELDNFRSVRALVALVQKKAA</sequence>
<dbReference type="InterPro" id="IPR036736">
    <property type="entry name" value="ACP-like_sf"/>
</dbReference>
<proteinExistence type="predicted"/>
<evidence type="ECO:0000313" key="3">
    <source>
        <dbReference type="Proteomes" id="UP001374803"/>
    </source>
</evidence>
<dbReference type="PROSITE" id="PS50075">
    <property type="entry name" value="CARRIER"/>
    <property type="match status" value="1"/>
</dbReference>
<name>A0ABZ2LFX0_9BACT</name>